<evidence type="ECO:0000256" key="2">
    <source>
        <dbReference type="ARBA" id="ARBA00022801"/>
    </source>
</evidence>
<protein>
    <recommendedName>
        <fullName evidence="8">Patatin</fullName>
        <ecNumber evidence="8">3.1.1.-</ecNumber>
    </recommendedName>
</protein>
<evidence type="ECO:0000256" key="5">
    <source>
        <dbReference type="ARBA" id="ARBA00023098"/>
    </source>
</evidence>
<organism evidence="11">
    <name type="scientific">Zea mays</name>
    <name type="common">Maize</name>
    <dbReference type="NCBI Taxonomy" id="4577"/>
    <lineage>
        <taxon>Eukaryota</taxon>
        <taxon>Viridiplantae</taxon>
        <taxon>Streptophyta</taxon>
        <taxon>Embryophyta</taxon>
        <taxon>Tracheophyta</taxon>
        <taxon>Spermatophyta</taxon>
        <taxon>Magnoliopsida</taxon>
        <taxon>Liliopsida</taxon>
        <taxon>Poales</taxon>
        <taxon>Poaceae</taxon>
        <taxon>PACMAD clade</taxon>
        <taxon>Panicoideae</taxon>
        <taxon>Andropogonodae</taxon>
        <taxon>Andropogoneae</taxon>
        <taxon>Tripsacinae</taxon>
        <taxon>Zea</taxon>
    </lineage>
</organism>
<dbReference type="PANTHER" id="PTHR32241:SF4">
    <property type="entry name" value="OS12G0611300 PROTEIN"/>
    <property type="match status" value="1"/>
</dbReference>
<dbReference type="PaxDb" id="4577-GRMZM5G836977_P01"/>
<feature type="compositionally biased region" description="Low complexity" evidence="9">
    <location>
        <begin position="37"/>
        <end position="48"/>
    </location>
</feature>
<dbReference type="Gene3D" id="3.40.1090.10">
    <property type="entry name" value="Cytosolic phospholipase A2 catalytic domain"/>
    <property type="match status" value="1"/>
</dbReference>
<gene>
    <name evidence="11" type="ORF">ZEAMMB73_Zm00001d031053</name>
</gene>
<dbReference type="InterPro" id="IPR002641">
    <property type="entry name" value="PNPLA_dom"/>
</dbReference>
<dbReference type="InterPro" id="IPR016035">
    <property type="entry name" value="Acyl_Trfase/lysoPLipase"/>
</dbReference>
<evidence type="ECO:0000256" key="7">
    <source>
        <dbReference type="PROSITE-ProRule" id="PRU01161"/>
    </source>
</evidence>
<evidence type="ECO:0000259" key="10">
    <source>
        <dbReference type="PROSITE" id="PS51635"/>
    </source>
</evidence>
<feature type="domain" description="PNPLA" evidence="10">
    <location>
        <begin position="98"/>
        <end position="305"/>
    </location>
</feature>
<dbReference type="OMA" id="WSLDHQN"/>
<dbReference type="EC" id="3.1.1.-" evidence="8"/>
<dbReference type="GO" id="GO:0016787">
    <property type="term" value="F:hydrolase activity"/>
    <property type="evidence" value="ECO:0007669"/>
    <property type="project" value="UniProtKB-KW"/>
</dbReference>
<accession>A0A1R3M0K8</accession>
<sequence>MSSGAITASPISPSPPQPTARHSPTPVPPPIIREPRQAPAAAAAMASSPPDVDLGKLSYEIFSLLESKFLFGGGSVPGTPARAAAPGPGEDRGRVRVLAIDGCGPGPGDALLAAAALARLEAALRARAGDPGARVADFFDAAAGAGAGGVLAAMLFVRGDDGRARYTAADALAFVAASLGRGGGWGSGGGGGVRGKWAALFRRGGRRGAPSPPLRRVFGDATLRDTVAPLLVPCYDLATAAPFLFSRADAVGSGSLDFRLRDVCAATCAAAGGAAPAVRSVDGRTAIAAASGGVAAMGNPAAAAITHVLHNKREFPLAAGVDDLLVVSIGSGSSFASAAAASAPSTGWRTPVPPRSPSPAEMVRLTSEGVADMVDQAVAMAFGHTCGRNYVRIQASCVGTALRSLDAKKAVALADGMLAQRNVEAELFRGRRLSAKSNREKLDAFAAELVKEQERRDRHRAVPGIAGLVPALAPAIGDRVDPRTSWSKAGKERLEGCVKRMAVPGWSFRVSVCVAYRTLQVQARLLRGCVVCKGKGKQRTQISTLTICLEICKLIACSN</sequence>
<keyword evidence="2 8" id="KW-0378">Hydrolase</keyword>
<evidence type="ECO:0000313" key="11">
    <source>
        <dbReference type="EMBL" id="ONM02061.1"/>
    </source>
</evidence>
<keyword evidence="3" id="KW-0611">Plant defense</keyword>
<dbReference type="SUPFAM" id="SSF52151">
    <property type="entry name" value="FabD/lysophospholipase-like"/>
    <property type="match status" value="1"/>
</dbReference>
<evidence type="ECO:0000256" key="9">
    <source>
        <dbReference type="SAM" id="MobiDB-lite"/>
    </source>
</evidence>
<keyword evidence="4 8" id="KW-0442">Lipid degradation</keyword>
<name>A0A1R3M0K8_MAIZE</name>
<comment type="similarity">
    <text evidence="1 8">Belongs to the patatin family.</text>
</comment>
<dbReference type="GO" id="GO:0006952">
    <property type="term" value="P:defense response"/>
    <property type="evidence" value="ECO:0007669"/>
    <property type="project" value="UniProtKB-KW"/>
</dbReference>
<evidence type="ECO:0000256" key="1">
    <source>
        <dbReference type="ARBA" id="ARBA00010240"/>
    </source>
</evidence>
<comment type="domain">
    <text evidence="8">The nitrogen atoms of the two glycine residues in the GGXR motif define the oxyanion hole, and stabilize the oxyanion that forms during the nucleophilic attack by the catalytic serine during substrate cleavage.</text>
</comment>
<proteinExistence type="inferred from homology"/>
<dbReference type="EMBL" id="CM007647">
    <property type="protein sequence ID" value="ONM02061.1"/>
    <property type="molecule type" value="Genomic_DNA"/>
</dbReference>
<dbReference type="PANTHER" id="PTHR32241">
    <property type="entry name" value="PATATIN-LIKE PROTEIN 6"/>
    <property type="match status" value="1"/>
</dbReference>
<dbReference type="eggNOG" id="KOG0513">
    <property type="taxonomic scope" value="Eukaryota"/>
</dbReference>
<keyword evidence="5 8" id="KW-0443">Lipid metabolism</keyword>
<comment type="function">
    <text evidence="6">Possesses non-specific lipolytic acyl hydrolase (LAH) activity. Hydrolyzes phospholipids as well as galactolipids. May play a role in disease resistance.</text>
</comment>
<dbReference type="STRING" id="4577.A0A1R3M0K8"/>
<feature type="compositionally biased region" description="Low complexity" evidence="9">
    <location>
        <begin position="1"/>
        <end position="11"/>
    </location>
</feature>
<dbReference type="GO" id="GO:0016042">
    <property type="term" value="P:lipid catabolic process"/>
    <property type="evidence" value="ECO:0007669"/>
    <property type="project" value="UniProtKB-KW"/>
</dbReference>
<reference evidence="11" key="1">
    <citation type="submission" date="2015-12" db="EMBL/GenBank/DDBJ databases">
        <title>Update maize B73 reference genome by single molecule sequencing technologies.</title>
        <authorList>
            <consortium name="Maize Genome Sequencing Project"/>
            <person name="Ware D."/>
        </authorList>
    </citation>
    <scope>NUCLEOTIDE SEQUENCE [LARGE SCALE GENOMIC DNA]</scope>
    <source>
        <tissue evidence="11">Seedling</tissue>
    </source>
</reference>
<dbReference type="SMR" id="A0A1R3M0K8"/>
<evidence type="ECO:0000256" key="4">
    <source>
        <dbReference type="ARBA" id="ARBA00022963"/>
    </source>
</evidence>
<dbReference type="Pfam" id="PF01734">
    <property type="entry name" value="Patatin"/>
    <property type="match status" value="1"/>
</dbReference>
<feature type="region of interest" description="Disordered" evidence="9">
    <location>
        <begin position="1"/>
        <end position="48"/>
    </location>
</feature>
<comment type="function">
    <text evidence="8">Lipolytic acyl hydrolase (LAH).</text>
</comment>
<dbReference type="PROSITE" id="PS51635">
    <property type="entry name" value="PNPLA"/>
    <property type="match status" value="1"/>
</dbReference>
<dbReference type="AlphaFoldDB" id="A0A1R3M0K8"/>
<evidence type="ECO:0000256" key="6">
    <source>
        <dbReference type="ARBA" id="ARBA00025642"/>
    </source>
</evidence>
<comment type="caution">
    <text evidence="7">Lacks conserved residue(s) required for the propagation of feature annotation.</text>
</comment>
<evidence type="ECO:0000256" key="3">
    <source>
        <dbReference type="ARBA" id="ARBA00022821"/>
    </source>
</evidence>
<evidence type="ECO:0000256" key="8">
    <source>
        <dbReference type="RuleBase" id="RU361262"/>
    </source>
</evidence>
<dbReference type="ExpressionAtlas" id="A0A1R3M0K8">
    <property type="expression patterns" value="baseline and differential"/>
</dbReference>
<dbReference type="InParanoid" id="A0A1R3M0K8"/>